<protein>
    <recommendedName>
        <fullName evidence="8">Zn(2)-C6 fungal-type domain-containing protein</fullName>
    </recommendedName>
</protein>
<dbReference type="CDD" id="cd00067">
    <property type="entry name" value="GAL4"/>
    <property type="match status" value="1"/>
</dbReference>
<comment type="subcellular location">
    <subcellularLocation>
        <location evidence="1">Nucleus</location>
    </subcellularLocation>
</comment>
<evidence type="ECO:0000256" key="1">
    <source>
        <dbReference type="ARBA" id="ARBA00004123"/>
    </source>
</evidence>
<dbReference type="Pfam" id="PF00172">
    <property type="entry name" value="Zn_clus"/>
    <property type="match status" value="1"/>
</dbReference>
<name>A0ABR3WTP2_9PEZI</name>
<feature type="region of interest" description="Disordered" evidence="7">
    <location>
        <begin position="83"/>
        <end position="122"/>
    </location>
</feature>
<feature type="region of interest" description="Disordered" evidence="7">
    <location>
        <begin position="1"/>
        <end position="24"/>
    </location>
</feature>
<keyword evidence="6" id="KW-0539">Nucleus</keyword>
<dbReference type="PROSITE" id="PS50048">
    <property type="entry name" value="ZN2_CY6_FUNGAL_2"/>
    <property type="match status" value="1"/>
</dbReference>
<evidence type="ECO:0000256" key="4">
    <source>
        <dbReference type="ARBA" id="ARBA00023125"/>
    </source>
</evidence>
<keyword evidence="2" id="KW-0862">Zinc</keyword>
<dbReference type="Pfam" id="PF11951">
    <property type="entry name" value="Fungal_trans_2"/>
    <property type="match status" value="1"/>
</dbReference>
<sequence length="684" mass="76415">MSLSPAATTATPTTTTTSFVQPSRRSQSRSVWGCLTCRRRKVKCRSRVTPCDSCRRLRIPCTPSFSSNFKEWRCHQSSRPFSVTVQDAASERTSYPGKDPMSPASQPTTESPPALVASPPSSTSFVVSTQDFLDVGQSSGGWIPTSSSVDPVAAFFLDDFASCLSPTSSSSPNQAIQDESRVEYAPSSHTTTDMCRLASSGDVLRHTLGADLGVGFDDTHLPGEAMFRDYFAISPSISSLSSLLDHDRTLVDYYKRHLSSFFSVKTSTSTSWNFYSYAIQSAERQLDSPLRHGILAWTSAHLILKNQESSEDSRYHHYARARSALDELLAELASDAESLSRSRQAMSTRLNMILSATLFLGYSNVVSGDNDALVSSLTGVTRILQARWEQLRDALGPLESRILVWLAYLDVRASLWTMGRRDCRGERGGLFHFLRSQKGFSSLRSDTGGRYYLTECFGSSYPERELKDDLLQEPAKLLSDEAMSIVSDILRFEDWDDKVGSRGLEDRALIEELRWAKIQAIRSNIARVRAECKVIHADLMRSSDDADHITRTEFHCLTTTALYLSATVLLNRIVFPESRTDEEAQAAAREIVHVARRLRKLGFLCPPRSLVWPIPIFIAGIEVTDEVYQDWILDHMRELVRWGVSASGACDLLRRVIETQESEGRRVKVQDVMEGLAYPSRVLV</sequence>
<dbReference type="PANTHER" id="PTHR37534">
    <property type="entry name" value="TRANSCRIPTIONAL ACTIVATOR PROTEIN UGA3"/>
    <property type="match status" value="1"/>
</dbReference>
<keyword evidence="3" id="KW-0805">Transcription regulation</keyword>
<evidence type="ECO:0000256" key="6">
    <source>
        <dbReference type="ARBA" id="ARBA00023242"/>
    </source>
</evidence>
<accession>A0ABR3WTP2</accession>
<evidence type="ECO:0000259" key="8">
    <source>
        <dbReference type="PROSITE" id="PS50048"/>
    </source>
</evidence>
<evidence type="ECO:0000256" key="5">
    <source>
        <dbReference type="ARBA" id="ARBA00023163"/>
    </source>
</evidence>
<feature type="compositionally biased region" description="Low complexity" evidence="7">
    <location>
        <begin position="111"/>
        <end position="122"/>
    </location>
</feature>
<keyword evidence="4" id="KW-0238">DNA-binding</keyword>
<comment type="caution">
    <text evidence="9">The sequence shown here is derived from an EMBL/GenBank/DDBJ whole genome shotgun (WGS) entry which is preliminary data.</text>
</comment>
<keyword evidence="5" id="KW-0804">Transcription</keyword>
<evidence type="ECO:0000256" key="2">
    <source>
        <dbReference type="ARBA" id="ARBA00022833"/>
    </source>
</evidence>
<dbReference type="EMBL" id="JAZHXJ010000256">
    <property type="protein sequence ID" value="KAL1866816.1"/>
    <property type="molecule type" value="Genomic_DNA"/>
</dbReference>
<feature type="compositionally biased region" description="Polar residues" evidence="7">
    <location>
        <begin position="83"/>
        <end position="93"/>
    </location>
</feature>
<dbReference type="PROSITE" id="PS00463">
    <property type="entry name" value="ZN2_CY6_FUNGAL_1"/>
    <property type="match status" value="1"/>
</dbReference>
<dbReference type="Gene3D" id="4.10.240.10">
    <property type="entry name" value="Zn(2)-C6 fungal-type DNA-binding domain"/>
    <property type="match status" value="1"/>
</dbReference>
<reference evidence="9 10" key="1">
    <citation type="journal article" date="2024" name="Commun. Biol.">
        <title>Comparative genomic analysis of thermophilic fungi reveals convergent evolutionary adaptations and gene losses.</title>
        <authorList>
            <person name="Steindorff A.S."/>
            <person name="Aguilar-Pontes M.V."/>
            <person name="Robinson A.J."/>
            <person name="Andreopoulos B."/>
            <person name="LaButti K."/>
            <person name="Kuo A."/>
            <person name="Mondo S."/>
            <person name="Riley R."/>
            <person name="Otillar R."/>
            <person name="Haridas S."/>
            <person name="Lipzen A."/>
            <person name="Grimwood J."/>
            <person name="Schmutz J."/>
            <person name="Clum A."/>
            <person name="Reid I.D."/>
            <person name="Moisan M.C."/>
            <person name="Butler G."/>
            <person name="Nguyen T.T.M."/>
            <person name="Dewar K."/>
            <person name="Conant G."/>
            <person name="Drula E."/>
            <person name="Henrissat B."/>
            <person name="Hansel C."/>
            <person name="Singer S."/>
            <person name="Hutchinson M.I."/>
            <person name="de Vries R.P."/>
            <person name="Natvig D.O."/>
            <person name="Powell A.J."/>
            <person name="Tsang A."/>
            <person name="Grigoriev I.V."/>
        </authorList>
    </citation>
    <scope>NUCLEOTIDE SEQUENCE [LARGE SCALE GENOMIC DNA]</scope>
    <source>
        <strain evidence="9 10">ATCC 24622</strain>
    </source>
</reference>
<proteinExistence type="predicted"/>
<feature type="domain" description="Zn(2)-C6 fungal-type" evidence="8">
    <location>
        <begin position="33"/>
        <end position="62"/>
    </location>
</feature>
<dbReference type="InterPro" id="IPR021858">
    <property type="entry name" value="Fun_TF"/>
</dbReference>
<keyword evidence="10" id="KW-1185">Reference proteome</keyword>
<dbReference type="InterPro" id="IPR001138">
    <property type="entry name" value="Zn2Cys6_DnaBD"/>
</dbReference>
<dbReference type="InterPro" id="IPR036864">
    <property type="entry name" value="Zn2-C6_fun-type_DNA-bd_sf"/>
</dbReference>
<evidence type="ECO:0000313" key="10">
    <source>
        <dbReference type="Proteomes" id="UP001586593"/>
    </source>
</evidence>
<dbReference type="Proteomes" id="UP001586593">
    <property type="component" value="Unassembled WGS sequence"/>
</dbReference>
<dbReference type="PANTHER" id="PTHR37534:SF46">
    <property type="entry name" value="ZN(II)2CYS6 TRANSCRIPTION FACTOR (EUROFUNG)"/>
    <property type="match status" value="1"/>
</dbReference>
<evidence type="ECO:0000313" key="9">
    <source>
        <dbReference type="EMBL" id="KAL1866816.1"/>
    </source>
</evidence>
<evidence type="ECO:0000256" key="7">
    <source>
        <dbReference type="SAM" id="MobiDB-lite"/>
    </source>
</evidence>
<gene>
    <name evidence="9" type="ORF">VTK73DRAFT_4515</name>
</gene>
<dbReference type="SUPFAM" id="SSF57701">
    <property type="entry name" value="Zn2/Cys6 DNA-binding domain"/>
    <property type="match status" value="1"/>
</dbReference>
<evidence type="ECO:0000256" key="3">
    <source>
        <dbReference type="ARBA" id="ARBA00023015"/>
    </source>
</evidence>
<organism evidence="9 10">
    <name type="scientific">Phialemonium thermophilum</name>
    <dbReference type="NCBI Taxonomy" id="223376"/>
    <lineage>
        <taxon>Eukaryota</taxon>
        <taxon>Fungi</taxon>
        <taxon>Dikarya</taxon>
        <taxon>Ascomycota</taxon>
        <taxon>Pezizomycotina</taxon>
        <taxon>Sordariomycetes</taxon>
        <taxon>Sordariomycetidae</taxon>
        <taxon>Cephalothecales</taxon>
        <taxon>Cephalothecaceae</taxon>
        <taxon>Phialemonium</taxon>
    </lineage>
</organism>